<feature type="compositionally biased region" description="Basic and acidic residues" evidence="2">
    <location>
        <begin position="1543"/>
        <end position="1559"/>
    </location>
</feature>
<feature type="region of interest" description="Disordered" evidence="2">
    <location>
        <begin position="805"/>
        <end position="837"/>
    </location>
</feature>
<feature type="compositionally biased region" description="Low complexity" evidence="2">
    <location>
        <begin position="807"/>
        <end position="835"/>
    </location>
</feature>
<dbReference type="EMBL" id="JARKIE010000015">
    <property type="protein sequence ID" value="KAJ7702191.1"/>
    <property type="molecule type" value="Genomic_DNA"/>
</dbReference>
<feature type="compositionally biased region" description="Pro residues" evidence="2">
    <location>
        <begin position="508"/>
        <end position="525"/>
    </location>
</feature>
<feature type="compositionally biased region" description="Low complexity" evidence="2">
    <location>
        <begin position="190"/>
        <end position="207"/>
    </location>
</feature>
<keyword evidence="1" id="KW-0808">Transferase</keyword>
<feature type="compositionally biased region" description="Low complexity" evidence="2">
    <location>
        <begin position="1395"/>
        <end position="1404"/>
    </location>
</feature>
<dbReference type="GO" id="GO:0016607">
    <property type="term" value="C:nuclear speck"/>
    <property type="evidence" value="ECO:0007669"/>
    <property type="project" value="TreeGrafter"/>
</dbReference>
<feature type="region of interest" description="Disordered" evidence="2">
    <location>
        <begin position="493"/>
        <end position="530"/>
    </location>
</feature>
<feature type="compositionally biased region" description="Basic residues" evidence="2">
    <location>
        <begin position="1430"/>
        <end position="1447"/>
    </location>
</feature>
<reference evidence="3" key="1">
    <citation type="submission" date="2023-03" db="EMBL/GenBank/DDBJ databases">
        <title>Massive genome expansion in bonnet fungi (Mycena s.s.) driven by repeated elements and novel gene families across ecological guilds.</title>
        <authorList>
            <consortium name="Lawrence Berkeley National Laboratory"/>
            <person name="Harder C.B."/>
            <person name="Miyauchi S."/>
            <person name="Viragh M."/>
            <person name="Kuo A."/>
            <person name="Thoen E."/>
            <person name="Andreopoulos B."/>
            <person name="Lu D."/>
            <person name="Skrede I."/>
            <person name="Drula E."/>
            <person name="Henrissat B."/>
            <person name="Morin E."/>
            <person name="Kohler A."/>
            <person name="Barry K."/>
            <person name="LaButti K."/>
            <person name="Morin E."/>
            <person name="Salamov A."/>
            <person name="Lipzen A."/>
            <person name="Mereny Z."/>
            <person name="Hegedus B."/>
            <person name="Baldrian P."/>
            <person name="Stursova M."/>
            <person name="Weitz H."/>
            <person name="Taylor A."/>
            <person name="Grigoriev I.V."/>
            <person name="Nagy L.G."/>
            <person name="Martin F."/>
            <person name="Kauserud H."/>
        </authorList>
    </citation>
    <scope>NUCLEOTIDE SEQUENCE</scope>
    <source>
        <strain evidence="3">CBHHK067</strain>
    </source>
</reference>
<gene>
    <name evidence="3" type="ORF">B0H17DRAFT_1127779</name>
</gene>
<feature type="compositionally biased region" description="Low complexity" evidence="2">
    <location>
        <begin position="109"/>
        <end position="118"/>
    </location>
</feature>
<feature type="region of interest" description="Disordered" evidence="2">
    <location>
        <begin position="67"/>
        <end position="222"/>
    </location>
</feature>
<dbReference type="InterPro" id="IPR045322">
    <property type="entry name" value="HECTD1/TRIP12-like"/>
</dbReference>
<name>A0AAD7DYS2_MYCRO</name>
<dbReference type="GO" id="GO:0061630">
    <property type="term" value="F:ubiquitin protein ligase activity"/>
    <property type="evidence" value="ECO:0007669"/>
    <property type="project" value="InterPro"/>
</dbReference>
<feature type="region of interest" description="Disordered" evidence="2">
    <location>
        <begin position="982"/>
        <end position="1011"/>
    </location>
</feature>
<proteinExistence type="predicted"/>
<protein>
    <submittedName>
        <fullName evidence="3">Uncharacterized protein</fullName>
    </submittedName>
</protein>
<sequence>MCPQPESPLSSLSNEDLEMPPANPELEAAYKRYSTAVSKLQAWDEATRSTRRNRSWETTVTALRKAVEKAREGVEAAGDSPSEQPAPLAPTEQGTSHLSPAAPPDSPSEEPAPLAPAEQDSPSEKPAPLVPAEQGTSRLSPAASPKDSPAAALAPTEQQGASQLSPASPPDSPSEKPAPLTPAEQGTSHLLPAASPQDSPPAALAPAEQQGKPDERLPVLSKVDNAIVRRGAGRQKTGNANGGQGLGGGLADMTVMDNLAHRSKDQVEEMLSLISELMPPLPKDGVFDHKGYTEKSLGRMIKAKAKVEWAAARQATHATLAATMLITPASTPAAGPSSTLAAATPDDTASAETVIAELEEDAAAAPDRFELLRSKPAVVGRFMQLMVPILIHVYAASVITLARVKILTGLLKAVSFLDADSLKRMLTSVPVASFASLILSSKGHPTLVIGTLQLVNLLLAKVPALYKPMFCRKGVFHETETLSECTIVTAAKPKEKEKEKEKETSESPAPPDTVPDIPPPAPAPTPAGATATIPGFKKLSSLSLEPKDAITLRARVIQFKYLSDDEKAVGDGSFGKLQRLVERLLRDASEKDMIEVLHELAELFGAPHSFVSSFELLQSGMVDGLLQFAMDGERKLSLARRKELLLDAFAGRRTKVLGNAQTPFVTFVKKLQESLMRMQSFDVITVAQGIDDSKRSFPSLLARQLRLCLVAGDESDVPRNLHNIVVSIHAIAIFQALHDYLCPRVAGLLGGGSRLSGMLAALAASGFNSASTIAPPAAAAESSSAGAAALGSTITRWRSQRLSAKNAPAADGAASDAPVAGSSSDGAAGSSVEGGPLSNMIDSEMAADFTNKEVDAEVIDDVDLDNSISDKTNYLLKVFLDGSKVEAQTPDGTRVATPSLKDGQPPALHALTTRALYASALKTKPTDWHLEFSMDNQILPLDLIIYGAMHQHEMRKKTGALPPNLIWQGVYTVKFKKVPGPLPAADARPEGAEGTSKSWSPSPTLSSLPEDPPHAKILRLLRVLHQLNTLEAERSVFIGEKRNLPGSAFVNNKLTAKLTRQLEEPMIVAGTRSSLRFLWTFTSPGGEGGAQAENVKEGPEGPMKPLKAENPNPNPQLIPRIPQPVAYGYGFAGYGYALHAVQPASTQSSLFSPKSMAVLQSTDLRSPWTSDNAQKSIYPFKVPAEQQDTHYPPLAAGSSTDKRQLMDIDFVDGDTQSSLDDYADETSQQMHIDPGTQPEFSTFLRSPDSDRRPHLRLVAQISIRGRERRIRRCVGGGGHGEWQGHLAGGMQPWGTGRVPSHTAQTAASQEWGPYPHGNGGVEDMLAVVPSHTVATAASQAWGPYPQGIISYGYQQTVTHAATKLETPDLLSRPQHPEDLVDEQAKGESKGKAKAKANGAKANGAEAKEARVRKAKVKVDAKEEAKEAKARARARARAKGKGKGRARKDHQGKGEESEGELEGALRAVDEEEEEEGAGEGEDGPSVEGTFPQGTRGKVAEPLREGKARDIIKNWGLLTTVQREVMTGTLPQRRCPHMENLLEDPSDRRGQQKLRPLGDNDSLHLTPGCDADELEGPEVRIRVFHCGCEAEEVALDYFAWKGMPTITREVGGDPKRTSAGGVLRQTPEDVKTVTQGADGCYDTGDDNAIIGHKKIPEGESLALIHLNAADLKKWAAVNQAEFEAEKGRAAEV</sequence>
<feature type="region of interest" description="Disordered" evidence="2">
    <location>
        <begin position="1"/>
        <end position="23"/>
    </location>
</feature>
<comment type="caution">
    <text evidence="3">The sequence shown here is derived from an EMBL/GenBank/DDBJ whole genome shotgun (WGS) entry which is preliminary data.</text>
</comment>
<dbReference type="Proteomes" id="UP001221757">
    <property type="component" value="Unassembled WGS sequence"/>
</dbReference>
<dbReference type="PANTHER" id="PTHR45670:SF1">
    <property type="entry name" value="E3 UBIQUITIN-PROTEIN LIGASE HECTD1"/>
    <property type="match status" value="1"/>
</dbReference>
<evidence type="ECO:0000313" key="3">
    <source>
        <dbReference type="EMBL" id="KAJ7702191.1"/>
    </source>
</evidence>
<evidence type="ECO:0000313" key="4">
    <source>
        <dbReference type="Proteomes" id="UP001221757"/>
    </source>
</evidence>
<accession>A0AAD7DYS2</accession>
<feature type="compositionally biased region" description="Basic and acidic residues" evidence="2">
    <location>
        <begin position="1380"/>
        <end position="1390"/>
    </location>
</feature>
<feature type="compositionally biased region" description="Basic and acidic residues" evidence="2">
    <location>
        <begin position="493"/>
        <end position="505"/>
    </location>
</feature>
<dbReference type="GO" id="GO:0043161">
    <property type="term" value="P:proteasome-mediated ubiquitin-dependent protein catabolic process"/>
    <property type="evidence" value="ECO:0007669"/>
    <property type="project" value="TreeGrafter"/>
</dbReference>
<feature type="compositionally biased region" description="Low complexity" evidence="2">
    <location>
        <begin position="996"/>
        <end position="1009"/>
    </location>
</feature>
<evidence type="ECO:0000256" key="1">
    <source>
        <dbReference type="ARBA" id="ARBA00022679"/>
    </source>
</evidence>
<dbReference type="GO" id="GO:0000209">
    <property type="term" value="P:protein polyubiquitination"/>
    <property type="evidence" value="ECO:0007669"/>
    <property type="project" value="TreeGrafter"/>
</dbReference>
<dbReference type="PANTHER" id="PTHR45670">
    <property type="entry name" value="E3 UBIQUITIN-PROTEIN LIGASE TRIP12"/>
    <property type="match status" value="1"/>
</dbReference>
<feature type="region of interest" description="Disordered" evidence="2">
    <location>
        <begin position="1538"/>
        <end position="1559"/>
    </location>
</feature>
<feature type="region of interest" description="Disordered" evidence="2">
    <location>
        <begin position="1380"/>
        <end position="1501"/>
    </location>
</feature>
<feature type="compositionally biased region" description="Acidic residues" evidence="2">
    <location>
        <begin position="1468"/>
        <end position="1483"/>
    </location>
</feature>
<keyword evidence="4" id="KW-1185">Reference proteome</keyword>
<feature type="compositionally biased region" description="Basic and acidic residues" evidence="2">
    <location>
        <begin position="1405"/>
        <end position="1429"/>
    </location>
</feature>
<feature type="compositionally biased region" description="Low complexity" evidence="2">
    <location>
        <begin position="140"/>
        <end position="155"/>
    </location>
</feature>
<evidence type="ECO:0000256" key="2">
    <source>
        <dbReference type="SAM" id="MobiDB-lite"/>
    </source>
</evidence>
<feature type="region of interest" description="Disordered" evidence="2">
    <location>
        <begin position="41"/>
        <end position="60"/>
    </location>
</feature>
<feature type="compositionally biased region" description="Polar residues" evidence="2">
    <location>
        <begin position="156"/>
        <end position="166"/>
    </location>
</feature>
<organism evidence="3 4">
    <name type="scientific">Mycena rosella</name>
    <name type="common">Pink bonnet</name>
    <name type="synonym">Agaricus rosellus</name>
    <dbReference type="NCBI Taxonomy" id="1033263"/>
    <lineage>
        <taxon>Eukaryota</taxon>
        <taxon>Fungi</taxon>
        <taxon>Dikarya</taxon>
        <taxon>Basidiomycota</taxon>
        <taxon>Agaricomycotina</taxon>
        <taxon>Agaricomycetes</taxon>
        <taxon>Agaricomycetidae</taxon>
        <taxon>Agaricales</taxon>
        <taxon>Marasmiineae</taxon>
        <taxon>Mycenaceae</taxon>
        <taxon>Mycena</taxon>
    </lineage>
</organism>